<reference evidence="4" key="1">
    <citation type="journal article" date="2019" name="Int. J. Syst. Evol. Microbiol.">
        <title>The Global Catalogue of Microorganisms (GCM) 10K type strain sequencing project: providing services to taxonomists for standard genome sequencing and annotation.</title>
        <authorList>
            <consortium name="The Broad Institute Genomics Platform"/>
            <consortium name="The Broad Institute Genome Sequencing Center for Infectious Disease"/>
            <person name="Wu L."/>
            <person name="Ma J."/>
        </authorList>
    </citation>
    <scope>NUCLEOTIDE SEQUENCE [LARGE SCALE GENOMIC DNA]</scope>
    <source>
        <strain evidence="4">FCH27</strain>
    </source>
</reference>
<keyword evidence="3" id="KW-0067">ATP-binding</keyword>
<sequence>MGGAPDRLRVRLAADAASVVGARRFVVDGLGAWGESRLVDAAELVASELTTNVALHAGAEFMYVTLERRATGVRLSVEDDGPLGIAVVQARTHASGDAPEWSELDATGRGLAIVGMVAGRWGVDETARGKQVWAELVDPDDFAYSSQDAQLSTLSDPAPAAEDLPPEWVMVRLAQCPVGLSLQQDRHLDELVRELQLLSVDQGSVESAALAEEIRGLLVSPTHARLTGRRTAERAREEGKEVVDVDMAMPREFSGLILQLHEAVTRADELCRDGRLLTLAAPPGVQELRSWMTHEIVAQATRGATPTTWADWLGERTS</sequence>
<protein>
    <submittedName>
        <fullName evidence="3">ATP-binding protein</fullName>
    </submittedName>
</protein>
<gene>
    <name evidence="3" type="ORF">ACFQO6_02800</name>
</gene>
<evidence type="ECO:0000313" key="3">
    <source>
        <dbReference type="EMBL" id="MFC7359184.1"/>
    </source>
</evidence>
<dbReference type="PANTHER" id="PTHR35526">
    <property type="entry name" value="ANTI-SIGMA-F FACTOR RSBW-RELATED"/>
    <property type="match status" value="1"/>
</dbReference>
<dbReference type="EMBL" id="JBHTCH010000002">
    <property type="protein sequence ID" value="MFC7359184.1"/>
    <property type="molecule type" value="Genomic_DNA"/>
</dbReference>
<evidence type="ECO:0000313" key="4">
    <source>
        <dbReference type="Proteomes" id="UP001596524"/>
    </source>
</evidence>
<keyword evidence="1" id="KW-0723">Serine/threonine-protein kinase</keyword>
<evidence type="ECO:0000256" key="1">
    <source>
        <dbReference type="ARBA" id="ARBA00022527"/>
    </source>
</evidence>
<dbReference type="Pfam" id="PF13581">
    <property type="entry name" value="HATPase_c_2"/>
    <property type="match status" value="1"/>
</dbReference>
<dbReference type="InterPro" id="IPR050267">
    <property type="entry name" value="Anti-sigma-factor_SerPK"/>
</dbReference>
<feature type="domain" description="Histidine kinase/HSP90-like ATPase" evidence="2">
    <location>
        <begin position="13"/>
        <end position="134"/>
    </location>
</feature>
<proteinExistence type="predicted"/>
<accession>A0ABW2MY91</accession>
<keyword evidence="3" id="KW-0547">Nucleotide-binding</keyword>
<keyword evidence="1" id="KW-0418">Kinase</keyword>
<organism evidence="3 4">
    <name type="scientific">Nocardioides astragali</name>
    <dbReference type="NCBI Taxonomy" id="1776736"/>
    <lineage>
        <taxon>Bacteria</taxon>
        <taxon>Bacillati</taxon>
        <taxon>Actinomycetota</taxon>
        <taxon>Actinomycetes</taxon>
        <taxon>Propionibacteriales</taxon>
        <taxon>Nocardioidaceae</taxon>
        <taxon>Nocardioides</taxon>
    </lineage>
</organism>
<dbReference type="InterPro" id="IPR036890">
    <property type="entry name" value="HATPase_C_sf"/>
</dbReference>
<keyword evidence="1" id="KW-0808">Transferase</keyword>
<dbReference type="Gene3D" id="3.30.565.10">
    <property type="entry name" value="Histidine kinase-like ATPase, C-terminal domain"/>
    <property type="match status" value="1"/>
</dbReference>
<keyword evidence="4" id="KW-1185">Reference proteome</keyword>
<dbReference type="Proteomes" id="UP001596524">
    <property type="component" value="Unassembled WGS sequence"/>
</dbReference>
<dbReference type="InterPro" id="IPR003594">
    <property type="entry name" value="HATPase_dom"/>
</dbReference>
<comment type="caution">
    <text evidence="3">The sequence shown here is derived from an EMBL/GenBank/DDBJ whole genome shotgun (WGS) entry which is preliminary data.</text>
</comment>
<dbReference type="RefSeq" id="WP_255892660.1">
    <property type="nucleotide sequence ID" value="NZ_JAFMZM010000007.1"/>
</dbReference>
<dbReference type="PANTHER" id="PTHR35526:SF3">
    <property type="entry name" value="ANTI-SIGMA-F FACTOR RSBW"/>
    <property type="match status" value="1"/>
</dbReference>
<dbReference type="GO" id="GO:0005524">
    <property type="term" value="F:ATP binding"/>
    <property type="evidence" value="ECO:0007669"/>
    <property type="project" value="UniProtKB-KW"/>
</dbReference>
<dbReference type="CDD" id="cd16936">
    <property type="entry name" value="HATPase_RsbW-like"/>
    <property type="match status" value="1"/>
</dbReference>
<dbReference type="SUPFAM" id="SSF55874">
    <property type="entry name" value="ATPase domain of HSP90 chaperone/DNA topoisomerase II/histidine kinase"/>
    <property type="match status" value="1"/>
</dbReference>
<name>A0ABW2MY91_9ACTN</name>
<evidence type="ECO:0000259" key="2">
    <source>
        <dbReference type="Pfam" id="PF13581"/>
    </source>
</evidence>